<evidence type="ECO:0000313" key="2">
    <source>
        <dbReference type="EMBL" id="GAA4260713.1"/>
    </source>
</evidence>
<dbReference type="Pfam" id="PF00296">
    <property type="entry name" value="Bac_luciferase"/>
    <property type="match status" value="1"/>
</dbReference>
<dbReference type="InterPro" id="IPR011251">
    <property type="entry name" value="Luciferase-like_dom"/>
</dbReference>
<sequence length="295" mass="31600">MTIDLGRVGLWVPLRLWIRQGARLPETAAEVDELGFGAIWLGNGPTIMEVGGALLAATRRIAVATGIVNIWTHPSAAAVAREYRRLATAHPDRLLLGLGNGPREAGQWRLSPYDRMAAYLDELDASGEPAGDRVLAAVGPRMLALAAARSAGAHPFLTTPEHTQQARAVLGAGPLLAPELKVVLAADPAGARATARQALRFYLDKRGYSTNLRRMGFTEEDLTGGGSDRLVDAVVARGDVGDVLRRIDEFHQAGADHVALQVLTEDTDSPDPDRQRLPLEQYRRLAVALYGGGDA</sequence>
<evidence type="ECO:0000313" key="3">
    <source>
        <dbReference type="Proteomes" id="UP001500620"/>
    </source>
</evidence>
<dbReference type="Gene3D" id="3.20.20.30">
    <property type="entry name" value="Luciferase-like domain"/>
    <property type="match status" value="2"/>
</dbReference>
<accession>A0ABP8DP48</accession>
<dbReference type="Proteomes" id="UP001500620">
    <property type="component" value="Unassembled WGS sequence"/>
</dbReference>
<dbReference type="RefSeq" id="WP_345137620.1">
    <property type="nucleotide sequence ID" value="NZ_BAABAT010000042.1"/>
</dbReference>
<name>A0ABP8DP48_9ACTN</name>
<reference evidence="3" key="1">
    <citation type="journal article" date="2019" name="Int. J. Syst. Evol. Microbiol.">
        <title>The Global Catalogue of Microorganisms (GCM) 10K type strain sequencing project: providing services to taxonomists for standard genome sequencing and annotation.</title>
        <authorList>
            <consortium name="The Broad Institute Genomics Platform"/>
            <consortium name="The Broad Institute Genome Sequencing Center for Infectious Disease"/>
            <person name="Wu L."/>
            <person name="Ma J."/>
        </authorList>
    </citation>
    <scope>NUCLEOTIDE SEQUENCE [LARGE SCALE GENOMIC DNA]</scope>
    <source>
        <strain evidence="3">JCM 17441</strain>
    </source>
</reference>
<organism evidence="2 3">
    <name type="scientific">Dactylosporangium darangshiense</name>
    <dbReference type="NCBI Taxonomy" id="579108"/>
    <lineage>
        <taxon>Bacteria</taxon>
        <taxon>Bacillati</taxon>
        <taxon>Actinomycetota</taxon>
        <taxon>Actinomycetes</taxon>
        <taxon>Micromonosporales</taxon>
        <taxon>Micromonosporaceae</taxon>
        <taxon>Dactylosporangium</taxon>
    </lineage>
</organism>
<keyword evidence="3" id="KW-1185">Reference proteome</keyword>
<dbReference type="EMBL" id="BAABAT010000042">
    <property type="protein sequence ID" value="GAA4260713.1"/>
    <property type="molecule type" value="Genomic_DNA"/>
</dbReference>
<evidence type="ECO:0000259" key="1">
    <source>
        <dbReference type="Pfam" id="PF00296"/>
    </source>
</evidence>
<gene>
    <name evidence="2" type="ORF">GCM10022255_090420</name>
</gene>
<dbReference type="PANTHER" id="PTHR30137">
    <property type="entry name" value="LUCIFERASE-LIKE MONOOXYGENASE"/>
    <property type="match status" value="1"/>
</dbReference>
<dbReference type="InterPro" id="IPR019922">
    <property type="entry name" value="Lucif-like_OxRdatse_MSMEG_4141"/>
</dbReference>
<proteinExistence type="predicted"/>
<dbReference type="InterPro" id="IPR036661">
    <property type="entry name" value="Luciferase-like_sf"/>
</dbReference>
<protein>
    <submittedName>
        <fullName evidence="2">LLM class F420-dependent oxidoreductase</fullName>
    </submittedName>
</protein>
<dbReference type="NCBIfam" id="TIGR03620">
    <property type="entry name" value="F420_MSMEG_4141"/>
    <property type="match status" value="1"/>
</dbReference>
<feature type="domain" description="Luciferase-like" evidence="1">
    <location>
        <begin position="22"/>
        <end position="107"/>
    </location>
</feature>
<dbReference type="InterPro" id="IPR050766">
    <property type="entry name" value="Bact_Lucif_Oxidored"/>
</dbReference>
<dbReference type="PANTHER" id="PTHR30137:SF18">
    <property type="entry name" value="CONSERVED PROTEIN"/>
    <property type="match status" value="1"/>
</dbReference>
<comment type="caution">
    <text evidence="2">The sequence shown here is derived from an EMBL/GenBank/DDBJ whole genome shotgun (WGS) entry which is preliminary data.</text>
</comment>
<dbReference type="SUPFAM" id="SSF51679">
    <property type="entry name" value="Bacterial luciferase-like"/>
    <property type="match status" value="1"/>
</dbReference>